<feature type="coiled-coil region" evidence="1">
    <location>
        <begin position="57"/>
        <end position="84"/>
    </location>
</feature>
<accession>A0ABN9Q3Y8</accession>
<evidence type="ECO:0000313" key="3">
    <source>
        <dbReference type="Proteomes" id="UP001189429"/>
    </source>
</evidence>
<gene>
    <name evidence="2" type="ORF">PCOR1329_LOCUS7572</name>
</gene>
<organism evidence="2 3">
    <name type="scientific">Prorocentrum cordatum</name>
    <dbReference type="NCBI Taxonomy" id="2364126"/>
    <lineage>
        <taxon>Eukaryota</taxon>
        <taxon>Sar</taxon>
        <taxon>Alveolata</taxon>
        <taxon>Dinophyceae</taxon>
        <taxon>Prorocentrales</taxon>
        <taxon>Prorocentraceae</taxon>
        <taxon>Prorocentrum</taxon>
    </lineage>
</organism>
<keyword evidence="3" id="KW-1185">Reference proteome</keyword>
<keyword evidence="1" id="KW-0175">Coiled coil</keyword>
<sequence length="113" mass="12237">MEANTIEDKIAMISSSPAVAKALRDHLGALAGPHLSVTTNLGVDATGGLARRQAGRSRKLKLRMALLKRKVKRLEKQRTFLGKRTIRMCASGPTPGAFYGCTVFGMSDNERLP</sequence>
<proteinExistence type="predicted"/>
<comment type="caution">
    <text evidence="2">The sequence shown here is derived from an EMBL/GenBank/DDBJ whole genome shotgun (WGS) entry which is preliminary data.</text>
</comment>
<name>A0ABN9Q3Y8_9DINO</name>
<evidence type="ECO:0000313" key="2">
    <source>
        <dbReference type="EMBL" id="CAK0798953.1"/>
    </source>
</evidence>
<reference evidence="2" key="1">
    <citation type="submission" date="2023-10" db="EMBL/GenBank/DDBJ databases">
        <authorList>
            <person name="Chen Y."/>
            <person name="Shah S."/>
            <person name="Dougan E. K."/>
            <person name="Thang M."/>
            <person name="Chan C."/>
        </authorList>
    </citation>
    <scope>NUCLEOTIDE SEQUENCE [LARGE SCALE GENOMIC DNA]</scope>
</reference>
<dbReference type="Proteomes" id="UP001189429">
    <property type="component" value="Unassembled WGS sequence"/>
</dbReference>
<protein>
    <submittedName>
        <fullName evidence="2">Uncharacterized protein</fullName>
    </submittedName>
</protein>
<feature type="non-terminal residue" evidence="2">
    <location>
        <position position="113"/>
    </location>
</feature>
<dbReference type="EMBL" id="CAUYUJ010002057">
    <property type="protein sequence ID" value="CAK0798953.1"/>
    <property type="molecule type" value="Genomic_DNA"/>
</dbReference>
<evidence type="ECO:0000256" key="1">
    <source>
        <dbReference type="SAM" id="Coils"/>
    </source>
</evidence>